<keyword evidence="1" id="KW-0812">Transmembrane</keyword>
<keyword evidence="1" id="KW-1133">Transmembrane helix</keyword>
<feature type="transmembrane region" description="Helical" evidence="1">
    <location>
        <begin position="69"/>
        <end position="89"/>
    </location>
</feature>
<feature type="transmembrane region" description="Helical" evidence="1">
    <location>
        <begin position="38"/>
        <end position="57"/>
    </location>
</feature>
<evidence type="ECO:0000256" key="1">
    <source>
        <dbReference type="SAM" id="Phobius"/>
    </source>
</evidence>
<dbReference type="EMBL" id="SDWU01000034">
    <property type="protein sequence ID" value="RYB96971.1"/>
    <property type="molecule type" value="Genomic_DNA"/>
</dbReference>
<organism evidence="2 3">
    <name type="scientific">Nocardioides ganghwensis</name>
    <dbReference type="NCBI Taxonomy" id="252230"/>
    <lineage>
        <taxon>Bacteria</taxon>
        <taxon>Bacillati</taxon>
        <taxon>Actinomycetota</taxon>
        <taxon>Actinomycetes</taxon>
        <taxon>Propionibacteriales</taxon>
        <taxon>Nocardioidaceae</taxon>
        <taxon>Nocardioides</taxon>
    </lineage>
</organism>
<dbReference type="RefSeq" id="WP_129457105.1">
    <property type="nucleotide sequence ID" value="NZ_JACXYX010000001.1"/>
</dbReference>
<keyword evidence="3" id="KW-1185">Reference proteome</keyword>
<evidence type="ECO:0000313" key="3">
    <source>
        <dbReference type="Proteomes" id="UP000293291"/>
    </source>
</evidence>
<gene>
    <name evidence="2" type="ORF">EUA07_20815</name>
</gene>
<dbReference type="AlphaFoldDB" id="A0A4Q2S933"/>
<accession>A0A4Q2S933</accession>
<dbReference type="OrthoDB" id="9953146at2"/>
<reference evidence="2 3" key="1">
    <citation type="submission" date="2019-01" db="EMBL/GenBank/DDBJ databases">
        <title>Novel species of Nocardioides.</title>
        <authorList>
            <person name="Liu Q."/>
            <person name="Xin Y.-H."/>
        </authorList>
    </citation>
    <scope>NUCLEOTIDE SEQUENCE [LARGE SCALE GENOMIC DNA]</scope>
    <source>
        <strain evidence="2 3">CGMCC 4.6875</strain>
    </source>
</reference>
<keyword evidence="1" id="KW-0472">Membrane</keyword>
<sequence length="90" mass="9864">MSRTPGELLASYGRSLVWQVPVALGLVLALWILDIEQWLAAGLGVFVVISPLLWLRYEAFGRRGDRQLAVLLGFALVWLAIGTGVFIALV</sequence>
<proteinExistence type="predicted"/>
<name>A0A4Q2S933_9ACTN</name>
<feature type="transmembrane region" description="Helical" evidence="1">
    <location>
        <begin position="12"/>
        <end position="32"/>
    </location>
</feature>
<dbReference type="Proteomes" id="UP000293291">
    <property type="component" value="Unassembled WGS sequence"/>
</dbReference>
<comment type="caution">
    <text evidence="2">The sequence shown here is derived from an EMBL/GenBank/DDBJ whole genome shotgun (WGS) entry which is preliminary data.</text>
</comment>
<evidence type="ECO:0000313" key="2">
    <source>
        <dbReference type="EMBL" id="RYB96971.1"/>
    </source>
</evidence>
<protein>
    <submittedName>
        <fullName evidence="2">Uncharacterized protein</fullName>
    </submittedName>
</protein>